<gene>
    <name evidence="1" type="ORF">FNV43_RR21399</name>
</gene>
<organism evidence="1 2">
    <name type="scientific">Rhamnella rubrinervis</name>
    <dbReference type="NCBI Taxonomy" id="2594499"/>
    <lineage>
        <taxon>Eukaryota</taxon>
        <taxon>Viridiplantae</taxon>
        <taxon>Streptophyta</taxon>
        <taxon>Embryophyta</taxon>
        <taxon>Tracheophyta</taxon>
        <taxon>Spermatophyta</taxon>
        <taxon>Magnoliopsida</taxon>
        <taxon>eudicotyledons</taxon>
        <taxon>Gunneridae</taxon>
        <taxon>Pentapetalae</taxon>
        <taxon>rosids</taxon>
        <taxon>fabids</taxon>
        <taxon>Rosales</taxon>
        <taxon>Rhamnaceae</taxon>
        <taxon>rhamnoid group</taxon>
        <taxon>Rhamneae</taxon>
        <taxon>Rhamnella</taxon>
    </lineage>
</organism>
<sequence>MAGQRSGRVVRNWLRPQEVVGVVEEVRRSEELILEVREVAWRSREAFERVRGKLSEEGCLRSQDVRGGQRKWASGSEKLAEARKLSEVRGKPWGKVREVGEVRKGPGQR</sequence>
<evidence type="ECO:0000313" key="1">
    <source>
        <dbReference type="EMBL" id="KAF3438636.1"/>
    </source>
</evidence>
<name>A0A8K0DXT5_9ROSA</name>
<accession>A0A8K0DXT5</accession>
<dbReference type="EMBL" id="VOIH02000009">
    <property type="protein sequence ID" value="KAF3438636.1"/>
    <property type="molecule type" value="Genomic_DNA"/>
</dbReference>
<reference evidence="1" key="1">
    <citation type="submission" date="2020-03" db="EMBL/GenBank/DDBJ databases">
        <title>A high-quality chromosome-level genome assembly of a woody plant with both climbing and erect habits, Rhamnella rubrinervis.</title>
        <authorList>
            <person name="Lu Z."/>
            <person name="Yang Y."/>
            <person name="Zhu X."/>
            <person name="Sun Y."/>
        </authorList>
    </citation>
    <scope>NUCLEOTIDE SEQUENCE</scope>
    <source>
        <strain evidence="1">BYM</strain>
        <tissue evidence="1">Leaf</tissue>
    </source>
</reference>
<dbReference type="AlphaFoldDB" id="A0A8K0DXT5"/>
<keyword evidence="2" id="KW-1185">Reference proteome</keyword>
<proteinExistence type="predicted"/>
<comment type="caution">
    <text evidence="1">The sequence shown here is derived from an EMBL/GenBank/DDBJ whole genome shotgun (WGS) entry which is preliminary data.</text>
</comment>
<protein>
    <submittedName>
        <fullName evidence="1">Uncharacterized protein</fullName>
    </submittedName>
</protein>
<dbReference type="Proteomes" id="UP000796880">
    <property type="component" value="Unassembled WGS sequence"/>
</dbReference>
<evidence type="ECO:0000313" key="2">
    <source>
        <dbReference type="Proteomes" id="UP000796880"/>
    </source>
</evidence>